<keyword evidence="6" id="KW-1185">Reference proteome</keyword>
<name>A0A913XBH1_EXADI</name>
<organism evidence="5 6">
    <name type="scientific">Exaiptasia diaphana</name>
    <name type="common">Tropical sea anemone</name>
    <name type="synonym">Aiptasia pulchella</name>
    <dbReference type="NCBI Taxonomy" id="2652724"/>
    <lineage>
        <taxon>Eukaryota</taxon>
        <taxon>Metazoa</taxon>
        <taxon>Cnidaria</taxon>
        <taxon>Anthozoa</taxon>
        <taxon>Hexacorallia</taxon>
        <taxon>Actiniaria</taxon>
        <taxon>Aiptasiidae</taxon>
        <taxon>Exaiptasia</taxon>
    </lineage>
</organism>
<dbReference type="Pfam" id="PF12780">
    <property type="entry name" value="AAA_8"/>
    <property type="match status" value="1"/>
</dbReference>
<comment type="similarity">
    <text evidence="1">Belongs to the dynein heavy chain family.</text>
</comment>
<dbReference type="GO" id="GO:0051959">
    <property type="term" value="F:dynein light intermediate chain binding"/>
    <property type="evidence" value="ECO:0007669"/>
    <property type="project" value="InterPro"/>
</dbReference>
<evidence type="ECO:0008006" key="7">
    <source>
        <dbReference type="Google" id="ProtNLM"/>
    </source>
</evidence>
<evidence type="ECO:0000313" key="6">
    <source>
        <dbReference type="Proteomes" id="UP000887567"/>
    </source>
</evidence>
<evidence type="ECO:0000256" key="2">
    <source>
        <dbReference type="SAM" id="Coils"/>
    </source>
</evidence>
<dbReference type="AlphaFoldDB" id="A0A913XBH1"/>
<proteinExistence type="inferred from homology"/>
<dbReference type="Pfam" id="PF12777">
    <property type="entry name" value="MT"/>
    <property type="match status" value="1"/>
</dbReference>
<dbReference type="RefSeq" id="XP_020901970.2">
    <property type="nucleotide sequence ID" value="XM_021046311.2"/>
</dbReference>
<dbReference type="Gene3D" id="1.20.920.20">
    <property type="match status" value="1"/>
</dbReference>
<feature type="coiled-coil region" evidence="2">
    <location>
        <begin position="160"/>
        <end position="239"/>
    </location>
</feature>
<evidence type="ECO:0000256" key="1">
    <source>
        <dbReference type="ARBA" id="ARBA00008887"/>
    </source>
</evidence>
<accession>A0A913XBH1</accession>
<dbReference type="PANTHER" id="PTHR22878">
    <property type="entry name" value="DYNEIN HEAVY CHAIN 6, AXONEMAL-LIKE-RELATED"/>
    <property type="match status" value="1"/>
</dbReference>
<dbReference type="GO" id="GO:0030286">
    <property type="term" value="C:dynein complex"/>
    <property type="evidence" value="ECO:0007669"/>
    <property type="project" value="InterPro"/>
</dbReference>
<dbReference type="Gene3D" id="3.40.50.300">
    <property type="entry name" value="P-loop containing nucleotide triphosphate hydrolases"/>
    <property type="match status" value="1"/>
</dbReference>
<evidence type="ECO:0000259" key="4">
    <source>
        <dbReference type="Pfam" id="PF12780"/>
    </source>
</evidence>
<dbReference type="SUPFAM" id="SSF52540">
    <property type="entry name" value="P-loop containing nucleoside triphosphate hydrolases"/>
    <property type="match status" value="1"/>
</dbReference>
<feature type="domain" description="Dynein heavy chain AAA module D4" evidence="4">
    <location>
        <begin position="3"/>
        <end position="141"/>
    </location>
</feature>
<dbReference type="Proteomes" id="UP000887567">
    <property type="component" value="Unplaced"/>
</dbReference>
<dbReference type="KEGG" id="epa:110240507"/>
<dbReference type="OrthoDB" id="5956224at2759"/>
<evidence type="ECO:0000313" key="5">
    <source>
        <dbReference type="EnsemblMetazoa" id="XP_020901970.2"/>
    </source>
</evidence>
<feature type="domain" description="Dynein heavy chain coiled coil stalk" evidence="3">
    <location>
        <begin position="155"/>
        <end position="315"/>
    </location>
</feature>
<dbReference type="InterPro" id="IPR026983">
    <property type="entry name" value="DHC"/>
</dbReference>
<dbReference type="InterPro" id="IPR027417">
    <property type="entry name" value="P-loop_NTPase"/>
</dbReference>
<evidence type="ECO:0000259" key="3">
    <source>
        <dbReference type="Pfam" id="PF12777"/>
    </source>
</evidence>
<dbReference type="GO" id="GO:0045505">
    <property type="term" value="F:dynein intermediate chain binding"/>
    <property type="evidence" value="ECO:0007669"/>
    <property type="project" value="InterPro"/>
</dbReference>
<dbReference type="GeneID" id="110240507"/>
<dbReference type="GO" id="GO:0007018">
    <property type="term" value="P:microtubule-based movement"/>
    <property type="evidence" value="ECO:0007669"/>
    <property type="project" value="InterPro"/>
</dbReference>
<protein>
    <recommendedName>
        <fullName evidence="7">Dynein heavy chain</fullName>
    </recommendedName>
</protein>
<dbReference type="InterPro" id="IPR024317">
    <property type="entry name" value="Dynein_heavy_chain_D4_dom"/>
</dbReference>
<sequence length="334" mass="37767">MAIIGQIRDEARKAGVPPARESIWQYFVTKCANNLHIVLAMSPVGDVLRTRCRNFPGLVNNCSIDWFTAWPEQALHAVASVFLGENNDKIPDDYRDTVVDHVVFVHQTVGKYSVSFLQKLRRVNYTTPKNYLDFINTYNKLLEEKDKYVLEQCHRLDGGLSKLLAASEQLKELNEKLEVQKIAVTEKTEACETLLVEIQRATEQANEKKEMAQGKQKEIAEQNKVIQVEKKEAEEALAEALPALEEAKFALQDLDKSDVTEIRSFAKPPRAVQMVSECIVILRGYKEVSWKSAKGMMSEGNFLKSLTEMDVDGITIGQVCKHSYDYTNDDDSSA</sequence>
<dbReference type="OMA" id="RFEAWIN"/>
<reference evidence="5" key="1">
    <citation type="submission" date="2022-11" db="UniProtKB">
        <authorList>
            <consortium name="EnsemblMetazoa"/>
        </authorList>
    </citation>
    <scope>IDENTIFICATION</scope>
</reference>
<dbReference type="EnsemblMetazoa" id="XM_021046311.2">
    <property type="protein sequence ID" value="XP_020901970.2"/>
    <property type="gene ID" value="LOC110240507"/>
</dbReference>
<dbReference type="PANTHER" id="PTHR22878:SF63">
    <property type="entry name" value="DYNEIN AXONEMAL HEAVY CHAIN 10"/>
    <property type="match status" value="1"/>
</dbReference>
<dbReference type="InterPro" id="IPR024743">
    <property type="entry name" value="Dynein_HC_stalk"/>
</dbReference>
<keyword evidence="2" id="KW-0175">Coiled coil</keyword>